<proteinExistence type="predicted"/>
<reference evidence="1" key="1">
    <citation type="submission" date="2021-03" db="EMBL/GenBank/DDBJ databases">
        <authorList>
            <person name="Bekaert M."/>
        </authorList>
    </citation>
    <scope>NUCLEOTIDE SEQUENCE</scope>
</reference>
<evidence type="ECO:0000313" key="1">
    <source>
        <dbReference type="EMBL" id="CAG2237287.1"/>
    </source>
</evidence>
<accession>A0A8S3U433</accession>
<comment type="caution">
    <text evidence="1">The sequence shown here is derived from an EMBL/GenBank/DDBJ whole genome shotgun (WGS) entry which is preliminary data.</text>
</comment>
<evidence type="ECO:0000313" key="2">
    <source>
        <dbReference type="Proteomes" id="UP000683360"/>
    </source>
</evidence>
<keyword evidence="2" id="KW-1185">Reference proteome</keyword>
<sequence>MRSIKQTHVYRPVYSTLRLPFDDINTHINVTINGKARLFNIVISELINKILLAELSKRLTKYAMEEYRVLYLETKLKIIMRYLPEAHIIIEMDRIETSGVVKSVFGVSPKDKQEEARVLHEGSGDLLLNFPNWRWELLGVPSLPLSPSFIILLVHCTAEHHTE</sequence>
<gene>
    <name evidence="1" type="ORF">MEDL_49750</name>
</gene>
<dbReference type="Proteomes" id="UP000683360">
    <property type="component" value="Unassembled WGS sequence"/>
</dbReference>
<dbReference type="AlphaFoldDB" id="A0A8S3U433"/>
<organism evidence="1 2">
    <name type="scientific">Mytilus edulis</name>
    <name type="common">Blue mussel</name>
    <dbReference type="NCBI Taxonomy" id="6550"/>
    <lineage>
        <taxon>Eukaryota</taxon>
        <taxon>Metazoa</taxon>
        <taxon>Spiralia</taxon>
        <taxon>Lophotrochozoa</taxon>
        <taxon>Mollusca</taxon>
        <taxon>Bivalvia</taxon>
        <taxon>Autobranchia</taxon>
        <taxon>Pteriomorphia</taxon>
        <taxon>Mytilida</taxon>
        <taxon>Mytiloidea</taxon>
        <taxon>Mytilidae</taxon>
        <taxon>Mytilinae</taxon>
        <taxon>Mytilus</taxon>
    </lineage>
</organism>
<name>A0A8S3U433_MYTED</name>
<protein>
    <submittedName>
        <fullName evidence="1">Uncharacterized protein</fullName>
    </submittedName>
</protein>
<dbReference type="EMBL" id="CAJPWZ010002385">
    <property type="protein sequence ID" value="CAG2237287.1"/>
    <property type="molecule type" value="Genomic_DNA"/>
</dbReference>